<evidence type="ECO:0000313" key="3">
    <source>
        <dbReference type="EMBL" id="AIZ45130.1"/>
    </source>
</evidence>
<dbReference type="Pfam" id="PF01361">
    <property type="entry name" value="Tautomerase"/>
    <property type="match status" value="1"/>
</dbReference>
<evidence type="ECO:0000313" key="4">
    <source>
        <dbReference type="Proteomes" id="UP000030634"/>
    </source>
</evidence>
<name>A0A0A7KGA1_9DEIO</name>
<accession>A0A0A7KGA1</accession>
<dbReference type="Proteomes" id="UP000030634">
    <property type="component" value="Chromosome"/>
</dbReference>
<dbReference type="GO" id="GO:0016853">
    <property type="term" value="F:isomerase activity"/>
    <property type="evidence" value="ECO:0007669"/>
    <property type="project" value="UniProtKB-KW"/>
</dbReference>
<evidence type="ECO:0000259" key="2">
    <source>
        <dbReference type="Pfam" id="PF01361"/>
    </source>
</evidence>
<keyword evidence="1" id="KW-0413">Isomerase</keyword>
<protein>
    <recommendedName>
        <fullName evidence="2">4-oxalocrotonate tautomerase-like domain-containing protein</fullName>
    </recommendedName>
</protein>
<gene>
    <name evidence="3" type="ORF">QR90_08475</name>
</gene>
<dbReference type="Gene3D" id="3.30.429.10">
    <property type="entry name" value="Macrophage Migration Inhibitory Factor"/>
    <property type="match status" value="1"/>
</dbReference>
<evidence type="ECO:0000256" key="1">
    <source>
        <dbReference type="ARBA" id="ARBA00023235"/>
    </source>
</evidence>
<proteinExistence type="predicted"/>
<sequence>MELAKRPQQQRDAIIEGITRVLVENGAHTEGVQVLLYELEMDVWGQGGVTYTERLRRREAAQANETAGS</sequence>
<dbReference type="SUPFAM" id="SSF55331">
    <property type="entry name" value="Tautomerase/MIF"/>
    <property type="match status" value="1"/>
</dbReference>
<dbReference type="EMBL" id="CP010028">
    <property type="protein sequence ID" value="AIZ45130.1"/>
    <property type="molecule type" value="Genomic_DNA"/>
</dbReference>
<dbReference type="HOGENOM" id="CLU_2826373_0_0_0"/>
<organism evidence="3 4">
    <name type="scientific">Deinococcus radiopugnans</name>
    <dbReference type="NCBI Taxonomy" id="57497"/>
    <lineage>
        <taxon>Bacteria</taxon>
        <taxon>Thermotogati</taxon>
        <taxon>Deinococcota</taxon>
        <taxon>Deinococci</taxon>
        <taxon>Deinococcales</taxon>
        <taxon>Deinococcaceae</taxon>
        <taxon>Deinococcus</taxon>
    </lineage>
</organism>
<feature type="domain" description="4-oxalocrotonate tautomerase-like" evidence="2">
    <location>
        <begin position="5"/>
        <end position="51"/>
    </location>
</feature>
<dbReference type="KEGG" id="dsw:QR90_08475"/>
<dbReference type="InterPro" id="IPR004370">
    <property type="entry name" value="4-OT-like_dom"/>
</dbReference>
<reference evidence="4" key="1">
    <citation type="submission" date="2014-11" db="EMBL/GenBank/DDBJ databases">
        <title>Hymenobacter sp. DG25B genome submission.</title>
        <authorList>
            <person name="Jung H.-Y."/>
            <person name="Kim M.K."/>
            <person name="Srinivasan S."/>
            <person name="Lim S."/>
        </authorList>
    </citation>
    <scope>NUCLEOTIDE SEQUENCE [LARGE SCALE GENOMIC DNA]</scope>
    <source>
        <strain evidence="4">DY59</strain>
    </source>
</reference>
<dbReference type="AlphaFoldDB" id="A0A0A7KGA1"/>
<dbReference type="InterPro" id="IPR014347">
    <property type="entry name" value="Tautomerase/MIF_sf"/>
</dbReference>